<dbReference type="RefSeq" id="WP_253530982.1">
    <property type="nucleotide sequence ID" value="NZ_JAMZEL010000010.1"/>
</dbReference>
<reference evidence="1 2" key="1">
    <citation type="submission" date="2022-06" db="EMBL/GenBank/DDBJ databases">
        <title>Runella sp. S5 genome sequencing.</title>
        <authorList>
            <person name="Park S."/>
        </authorList>
    </citation>
    <scope>NUCLEOTIDE SEQUENCE [LARGE SCALE GENOMIC DNA]</scope>
    <source>
        <strain evidence="1 2">S5</strain>
    </source>
</reference>
<comment type="caution">
    <text evidence="1">The sequence shown here is derived from an EMBL/GenBank/DDBJ whole genome shotgun (WGS) entry which is preliminary data.</text>
</comment>
<gene>
    <name evidence="1" type="ORF">NCI00_21300</name>
</gene>
<dbReference type="PROSITE" id="PS51257">
    <property type="entry name" value="PROKAR_LIPOPROTEIN"/>
    <property type="match status" value="1"/>
</dbReference>
<dbReference type="Proteomes" id="UP001204772">
    <property type="component" value="Unassembled WGS sequence"/>
</dbReference>
<accession>A0ABT1FW34</accession>
<keyword evidence="2" id="KW-1185">Reference proteome</keyword>
<sequence>MKPWITSTAAFVVGVFLACCEISCKNTSLTEADTTQILQLLLTDPNLDKQLNGFREKQLKIVQNKTINKQYNLYKNGQIVLLSAIDSTNEQLINPYKPAFFLEVSKFEISPPNKACAFFIFKGTGLTLSAELKKQEGGFWQIVSSTIGFI</sequence>
<organism evidence="1 2">
    <name type="scientific">Runella salmonicolor</name>
    <dbReference type="NCBI Taxonomy" id="2950278"/>
    <lineage>
        <taxon>Bacteria</taxon>
        <taxon>Pseudomonadati</taxon>
        <taxon>Bacteroidota</taxon>
        <taxon>Cytophagia</taxon>
        <taxon>Cytophagales</taxon>
        <taxon>Spirosomataceae</taxon>
        <taxon>Runella</taxon>
    </lineage>
</organism>
<proteinExistence type="predicted"/>
<dbReference type="EMBL" id="JAMZEL010000010">
    <property type="protein sequence ID" value="MCP1384988.1"/>
    <property type="molecule type" value="Genomic_DNA"/>
</dbReference>
<protein>
    <recommendedName>
        <fullName evidence="3">Lumazine-binding</fullName>
    </recommendedName>
</protein>
<name>A0ABT1FW34_9BACT</name>
<evidence type="ECO:0000313" key="1">
    <source>
        <dbReference type="EMBL" id="MCP1384988.1"/>
    </source>
</evidence>
<evidence type="ECO:0008006" key="3">
    <source>
        <dbReference type="Google" id="ProtNLM"/>
    </source>
</evidence>
<evidence type="ECO:0000313" key="2">
    <source>
        <dbReference type="Proteomes" id="UP001204772"/>
    </source>
</evidence>